<organism evidence="1 2">
    <name type="scientific">Chryseobacterium lathyri</name>
    <dbReference type="NCBI Taxonomy" id="395933"/>
    <lineage>
        <taxon>Bacteria</taxon>
        <taxon>Pseudomonadati</taxon>
        <taxon>Bacteroidota</taxon>
        <taxon>Flavobacteriia</taxon>
        <taxon>Flavobacteriales</taxon>
        <taxon>Weeksellaceae</taxon>
        <taxon>Chryseobacterium group</taxon>
        <taxon>Chryseobacterium</taxon>
    </lineage>
</organism>
<dbReference type="Gene3D" id="2.170.130.10">
    <property type="entry name" value="TonB-dependent receptor, plug domain"/>
    <property type="match status" value="1"/>
</dbReference>
<reference evidence="1 2" key="1">
    <citation type="submission" date="2019-07" db="EMBL/GenBank/DDBJ databases">
        <title>Whole genome shotgun sequence of Chryseobacterium lathyri NBRC 105250.</title>
        <authorList>
            <person name="Hosoyama A."/>
            <person name="Uohara A."/>
            <person name="Ohji S."/>
            <person name="Ichikawa N."/>
        </authorList>
    </citation>
    <scope>NUCLEOTIDE SEQUENCE [LARGE SCALE GENOMIC DNA]</scope>
    <source>
        <strain evidence="1 2">NBRC 105250</strain>
    </source>
</reference>
<dbReference type="Proteomes" id="UP000321150">
    <property type="component" value="Unassembled WGS sequence"/>
</dbReference>
<dbReference type="RefSeq" id="WP_111954925.1">
    <property type="nucleotide sequence ID" value="NZ_BJYI01000005.1"/>
</dbReference>
<protein>
    <recommendedName>
        <fullName evidence="3">TonB-dependent receptor plug domain-containing protein</fullName>
    </recommendedName>
</protein>
<gene>
    <name evidence="1" type="ORF">CLA01_16840</name>
</gene>
<name>A0A511Y8T5_9FLAO</name>
<comment type="caution">
    <text evidence="1">The sequence shown here is derived from an EMBL/GenBank/DDBJ whole genome shotgun (WGS) entry which is preliminary data.</text>
</comment>
<dbReference type="AlphaFoldDB" id="A0A511Y8T5"/>
<proteinExistence type="predicted"/>
<dbReference type="OrthoDB" id="7432683at2"/>
<sequence length="188" mass="20628">MKITIPKPCHENWETMTPDEKGRFCSVCSKTVHDFTNSSDEELIGGLTSGDKICGRFRDDQLGLNLNFSITGKIALGLLGVSGILATANAQEVKNENMKSVDKLRGLNINQQTDDSIYRNKTIRLGAPLSKPAAKPIILFNKKRISQAEMQKLNPDKIKRINILSGEGAVKLYGKEGENGVIVIEGKN</sequence>
<evidence type="ECO:0008006" key="3">
    <source>
        <dbReference type="Google" id="ProtNLM"/>
    </source>
</evidence>
<evidence type="ECO:0000313" key="1">
    <source>
        <dbReference type="EMBL" id="GEN71612.1"/>
    </source>
</evidence>
<evidence type="ECO:0000313" key="2">
    <source>
        <dbReference type="Proteomes" id="UP000321150"/>
    </source>
</evidence>
<accession>A0A511Y8T5</accession>
<dbReference type="InterPro" id="IPR037066">
    <property type="entry name" value="Plug_dom_sf"/>
</dbReference>
<dbReference type="EMBL" id="BJYI01000005">
    <property type="protein sequence ID" value="GEN71612.1"/>
    <property type="molecule type" value="Genomic_DNA"/>
</dbReference>